<evidence type="ECO:0000256" key="3">
    <source>
        <dbReference type="ARBA" id="ARBA00022603"/>
    </source>
</evidence>
<dbReference type="SMART" id="SM00650">
    <property type="entry name" value="rADc"/>
    <property type="match status" value="1"/>
</dbReference>
<feature type="domain" description="Ribosomal RNA adenine methylase transferase N-terminal" evidence="9">
    <location>
        <begin position="33"/>
        <end position="203"/>
    </location>
</feature>
<keyword evidence="6 7" id="KW-0694">RNA-binding</keyword>
<feature type="binding site" evidence="7 8">
    <location>
        <position position="28"/>
    </location>
    <ligand>
        <name>S-adenosyl-L-methionine</name>
        <dbReference type="ChEBI" id="CHEBI:59789"/>
    </ligand>
</feature>
<evidence type="ECO:0000256" key="4">
    <source>
        <dbReference type="ARBA" id="ARBA00022679"/>
    </source>
</evidence>
<comment type="subcellular location">
    <subcellularLocation>
        <location evidence="7">Cytoplasm</location>
    </subcellularLocation>
</comment>
<dbReference type="Pfam" id="PF00398">
    <property type="entry name" value="RrnaAD"/>
    <property type="match status" value="1"/>
</dbReference>
<evidence type="ECO:0000256" key="6">
    <source>
        <dbReference type="ARBA" id="ARBA00022884"/>
    </source>
</evidence>
<evidence type="ECO:0000256" key="2">
    <source>
        <dbReference type="ARBA" id="ARBA00022552"/>
    </source>
</evidence>
<dbReference type="InterPro" id="IPR020598">
    <property type="entry name" value="rRNA_Ade_methylase_Trfase_N"/>
</dbReference>
<dbReference type="InterPro" id="IPR023165">
    <property type="entry name" value="rRNA_Ade_diMease-like_C"/>
</dbReference>
<comment type="similarity">
    <text evidence="7">Belongs to the class I-like SAM-binding methyltransferase superfamily. rRNA adenine N(6)-methyltransferase family. RsmA subfamily.</text>
</comment>
<comment type="catalytic activity">
    <reaction evidence="7">
        <text>adenosine(1518)/adenosine(1519) in 16S rRNA + 4 S-adenosyl-L-methionine = N(6)-dimethyladenosine(1518)/N(6)-dimethyladenosine(1519) in 16S rRNA + 4 S-adenosyl-L-homocysteine + 4 H(+)</text>
        <dbReference type="Rhea" id="RHEA:19609"/>
        <dbReference type="Rhea" id="RHEA-COMP:10232"/>
        <dbReference type="Rhea" id="RHEA-COMP:10233"/>
        <dbReference type="ChEBI" id="CHEBI:15378"/>
        <dbReference type="ChEBI" id="CHEBI:57856"/>
        <dbReference type="ChEBI" id="CHEBI:59789"/>
        <dbReference type="ChEBI" id="CHEBI:74411"/>
        <dbReference type="ChEBI" id="CHEBI:74493"/>
        <dbReference type="EC" id="2.1.1.182"/>
    </reaction>
</comment>
<keyword evidence="3 7" id="KW-0489">Methyltransferase</keyword>
<protein>
    <recommendedName>
        <fullName evidence="7">Ribosomal RNA small subunit methyltransferase A</fullName>
        <ecNumber evidence="7">2.1.1.182</ecNumber>
    </recommendedName>
    <alternativeName>
        <fullName evidence="7">16S rRNA (adenine(1518)-N(6)/adenine(1519)-N(6))-dimethyltransferase</fullName>
    </alternativeName>
    <alternativeName>
        <fullName evidence="7">16S rRNA dimethyladenosine transferase</fullName>
    </alternativeName>
    <alternativeName>
        <fullName evidence="7">16S rRNA dimethylase</fullName>
    </alternativeName>
    <alternativeName>
        <fullName evidence="7">S-adenosylmethionine-6-N', N'-adenosyl(rRNA) dimethyltransferase</fullName>
    </alternativeName>
</protein>
<dbReference type="AlphaFoldDB" id="A0A2H0TQS2"/>
<dbReference type="InterPro" id="IPR029063">
    <property type="entry name" value="SAM-dependent_MTases_sf"/>
</dbReference>
<dbReference type="PROSITE" id="PS51689">
    <property type="entry name" value="SAM_RNA_A_N6_MT"/>
    <property type="match status" value="1"/>
</dbReference>
<evidence type="ECO:0000256" key="8">
    <source>
        <dbReference type="PROSITE-ProRule" id="PRU01026"/>
    </source>
</evidence>
<feature type="binding site" evidence="7 8">
    <location>
        <position position="26"/>
    </location>
    <ligand>
        <name>S-adenosyl-L-methionine</name>
        <dbReference type="ChEBI" id="CHEBI:59789"/>
    </ligand>
</feature>
<sequence>MSLTPTKLKELCTKYGLTPSKAYGQNYLISDAPIKKMVEAATVGPGDTIIEVGPGFGVLTFALVEKAKKVIAFEIEKKLSRYWDEQQEKYPNLNIVWGNVLKEFATHSALFPKTYKVVANLPYHITSNLLRTVLEAEHKPEKVVVMVQKEVAERIVAKPGDMSLLSVSVQYYGVPKIITKVPKGSFWPQPKVDSAVLSIDIYQKETVTDDAFFRIVKAGFSNKRKQLWRNLAEGLHLDKEYVQHILIDLVGSETVRAQELSVDDWKKIVRELGSS</sequence>
<dbReference type="PANTHER" id="PTHR11727:SF7">
    <property type="entry name" value="DIMETHYLADENOSINE TRANSFERASE-RELATED"/>
    <property type="match status" value="1"/>
</dbReference>
<proteinExistence type="inferred from homology"/>
<feature type="binding site" evidence="7 8">
    <location>
        <position position="120"/>
    </location>
    <ligand>
        <name>S-adenosyl-L-methionine</name>
        <dbReference type="ChEBI" id="CHEBI:59789"/>
    </ligand>
</feature>
<comment type="caution">
    <text evidence="7 8">Lacks conserved residue(s) required for the propagation of feature annotation.</text>
</comment>
<dbReference type="InterPro" id="IPR001737">
    <property type="entry name" value="KsgA/Erm"/>
</dbReference>
<dbReference type="InterPro" id="IPR011530">
    <property type="entry name" value="rRNA_adenine_dimethylase"/>
</dbReference>
<dbReference type="Gene3D" id="3.40.50.150">
    <property type="entry name" value="Vaccinia Virus protein VP39"/>
    <property type="match status" value="1"/>
</dbReference>
<dbReference type="GO" id="GO:0052908">
    <property type="term" value="F:16S rRNA (adenine(1518)-N(6)/adenine(1519)-N(6))-dimethyltransferase activity"/>
    <property type="evidence" value="ECO:0007669"/>
    <property type="project" value="UniProtKB-EC"/>
</dbReference>
<comment type="function">
    <text evidence="7">Specifically dimethylates two adjacent adenosines (A1518 and A1519) in the loop of a conserved hairpin near the 3'-end of 16S rRNA in the 30S particle. May play a critical role in biogenesis of 30S subunits.</text>
</comment>
<evidence type="ECO:0000259" key="9">
    <source>
        <dbReference type="SMART" id="SM00650"/>
    </source>
</evidence>
<organism evidence="10 11">
    <name type="scientific">Candidatus Magasanikbacteria bacterium CG10_big_fil_rev_8_21_14_0_10_47_10</name>
    <dbReference type="NCBI Taxonomy" id="1974652"/>
    <lineage>
        <taxon>Bacteria</taxon>
        <taxon>Candidatus Magasanikiibacteriota</taxon>
    </lineage>
</organism>
<keyword evidence="4 7" id="KW-0808">Transferase</keyword>
<dbReference type="Proteomes" id="UP000230154">
    <property type="component" value="Unassembled WGS sequence"/>
</dbReference>
<dbReference type="PANTHER" id="PTHR11727">
    <property type="entry name" value="DIMETHYLADENOSINE TRANSFERASE"/>
    <property type="match status" value="1"/>
</dbReference>
<name>A0A2H0TQS2_9BACT</name>
<dbReference type="NCBIfam" id="TIGR00755">
    <property type="entry name" value="ksgA"/>
    <property type="match status" value="1"/>
</dbReference>
<dbReference type="HAMAP" id="MF_00607">
    <property type="entry name" value="16SrRNA_methyltr_A"/>
    <property type="match status" value="1"/>
</dbReference>
<dbReference type="EC" id="2.1.1.182" evidence="7"/>
<dbReference type="EMBL" id="PFCB01000019">
    <property type="protein sequence ID" value="PIR74501.1"/>
    <property type="molecule type" value="Genomic_DNA"/>
</dbReference>
<dbReference type="Gene3D" id="1.10.8.100">
    <property type="entry name" value="Ribosomal RNA adenine dimethylase-like, domain 2"/>
    <property type="match status" value="1"/>
</dbReference>
<dbReference type="SUPFAM" id="SSF53335">
    <property type="entry name" value="S-adenosyl-L-methionine-dependent methyltransferases"/>
    <property type="match status" value="1"/>
</dbReference>
<dbReference type="GO" id="GO:0005829">
    <property type="term" value="C:cytosol"/>
    <property type="evidence" value="ECO:0007669"/>
    <property type="project" value="TreeGrafter"/>
</dbReference>
<reference evidence="11" key="1">
    <citation type="submission" date="2017-09" db="EMBL/GenBank/DDBJ databases">
        <title>Depth-based differentiation of microbial function through sediment-hosted aquifers and enrichment of novel symbionts in the deep terrestrial subsurface.</title>
        <authorList>
            <person name="Probst A.J."/>
            <person name="Ladd B."/>
            <person name="Jarett J.K."/>
            <person name="Geller-Mcgrath D.E."/>
            <person name="Sieber C.M.K."/>
            <person name="Emerson J.B."/>
            <person name="Anantharaman K."/>
            <person name="Thomas B.C."/>
            <person name="Malmstrom R."/>
            <person name="Stieglmeier M."/>
            <person name="Klingl A."/>
            <person name="Woyke T."/>
            <person name="Ryan C.M."/>
            <person name="Banfield J.F."/>
        </authorList>
    </citation>
    <scope>NUCLEOTIDE SEQUENCE [LARGE SCALE GENOMIC DNA]</scope>
</reference>
<evidence type="ECO:0000313" key="11">
    <source>
        <dbReference type="Proteomes" id="UP000230154"/>
    </source>
</evidence>
<keyword evidence="1 7" id="KW-0963">Cytoplasm</keyword>
<feature type="binding site" evidence="7 8">
    <location>
        <position position="74"/>
    </location>
    <ligand>
        <name>S-adenosyl-L-methionine</name>
        <dbReference type="ChEBI" id="CHEBI:59789"/>
    </ligand>
</feature>
<evidence type="ECO:0000256" key="1">
    <source>
        <dbReference type="ARBA" id="ARBA00022490"/>
    </source>
</evidence>
<evidence type="ECO:0000256" key="5">
    <source>
        <dbReference type="ARBA" id="ARBA00022691"/>
    </source>
</evidence>
<comment type="caution">
    <text evidence="10">The sequence shown here is derived from an EMBL/GenBank/DDBJ whole genome shotgun (WGS) entry which is preliminary data.</text>
</comment>
<accession>A0A2H0TQS2</accession>
<gene>
    <name evidence="7 10" type="primary">rsmA</name>
    <name evidence="7" type="synonym">ksgA</name>
    <name evidence="10" type="ORF">COU35_02150</name>
</gene>
<keyword evidence="5 7" id="KW-0949">S-adenosyl-L-methionine</keyword>
<feature type="binding site" evidence="7 8">
    <location>
        <position position="53"/>
    </location>
    <ligand>
        <name>S-adenosyl-L-methionine</name>
        <dbReference type="ChEBI" id="CHEBI:59789"/>
    </ligand>
</feature>
<evidence type="ECO:0000256" key="7">
    <source>
        <dbReference type="HAMAP-Rule" id="MF_00607"/>
    </source>
</evidence>
<keyword evidence="2 7" id="KW-0698">rRNA processing</keyword>
<dbReference type="GO" id="GO:0003723">
    <property type="term" value="F:RNA binding"/>
    <property type="evidence" value="ECO:0007669"/>
    <property type="project" value="UniProtKB-UniRule"/>
</dbReference>
<evidence type="ECO:0000313" key="10">
    <source>
        <dbReference type="EMBL" id="PIR74501.1"/>
    </source>
</evidence>